<reference evidence="2" key="2">
    <citation type="submission" date="2023-05" db="EMBL/GenBank/DDBJ databases">
        <authorList>
            <consortium name="Lawrence Berkeley National Laboratory"/>
            <person name="Steindorff A."/>
            <person name="Hensen N."/>
            <person name="Bonometti L."/>
            <person name="Westerberg I."/>
            <person name="Brannstrom I.O."/>
            <person name="Guillou S."/>
            <person name="Cros-Aarteil S."/>
            <person name="Calhoun S."/>
            <person name="Haridas S."/>
            <person name="Kuo A."/>
            <person name="Mondo S."/>
            <person name="Pangilinan J."/>
            <person name="Riley R."/>
            <person name="Labutti K."/>
            <person name="Andreopoulos B."/>
            <person name="Lipzen A."/>
            <person name="Chen C."/>
            <person name="Yanf M."/>
            <person name="Daum C."/>
            <person name="Ng V."/>
            <person name="Clum A."/>
            <person name="Ohm R."/>
            <person name="Martin F."/>
            <person name="Silar P."/>
            <person name="Natvig D."/>
            <person name="Lalanne C."/>
            <person name="Gautier V."/>
            <person name="Ament-Velasquez S.L."/>
            <person name="Kruys A."/>
            <person name="Hutchinson M.I."/>
            <person name="Powell A.J."/>
            <person name="Barry K."/>
            <person name="Miller A.N."/>
            <person name="Grigoriev I.V."/>
            <person name="Debuchy R."/>
            <person name="Gladieux P."/>
            <person name="Thoren M.H."/>
            <person name="Johannesson H."/>
        </authorList>
    </citation>
    <scope>NUCLEOTIDE SEQUENCE</scope>
    <source>
        <strain evidence="2">CBS 731.68</strain>
    </source>
</reference>
<dbReference type="GeneID" id="87827852"/>
<sequence>MDARSRRVEDFGYTPLSKDEVRLARNIYEALDHLSHEHRDKVLGFDALGIDQDNVQEKEQQVRNMEHIRQEARKVEEIALAKRATAYCGSYKVPWLDFSDAISLYGSSLKQVSFSNNALRRDGQGNILGHRWNVEDLLALLPMFQTQVPHNAIFVILSMASDRSAFEDAEYTSRNKSSSMLFARGAVCAFVSELGDVCENGIIPRNWLEARKDRRGEMPDLCRQGTSGSEYAGSLPDRILRKDRGHLSDYLRRVNACVWGRRFLISTRERHGYYGLVPRRGGPADLICLLEGLRLALPSPGGLSAAAEEKITSSLQKVVAERLSNCAGGRLKRPESSFSEYSPGSVIWGEKIYPNYLINIEGLGWVDKPSEHVLASKFQCIFDKIIRNVLEKGIAAGRVGGRNVGPLVEASRREMLQSALRTFFQDLMDEAVEHPPNASLLADSSAPSLSWADVPVRQLFQALFARACERAFK</sequence>
<keyword evidence="3" id="KW-1185">Reference proteome</keyword>
<dbReference type="PANTHER" id="PTHR24148">
    <property type="entry name" value="ANKYRIN REPEAT DOMAIN-CONTAINING PROTEIN 39 HOMOLOG-RELATED"/>
    <property type="match status" value="1"/>
</dbReference>
<evidence type="ECO:0000313" key="2">
    <source>
        <dbReference type="EMBL" id="KAK4127994.1"/>
    </source>
</evidence>
<dbReference type="PANTHER" id="PTHR24148:SF73">
    <property type="entry name" value="HET DOMAIN PROTEIN (AFU_ORTHOLOGUE AFUA_8G01020)"/>
    <property type="match status" value="1"/>
</dbReference>
<dbReference type="AlphaFoldDB" id="A0AAN6U8A9"/>
<feature type="domain" description="Heterokaryon incompatibility" evidence="1">
    <location>
        <begin position="16"/>
        <end position="86"/>
    </location>
</feature>
<dbReference type="InterPro" id="IPR010730">
    <property type="entry name" value="HET"/>
</dbReference>
<organism evidence="2 3">
    <name type="scientific">Parathielavia appendiculata</name>
    <dbReference type="NCBI Taxonomy" id="2587402"/>
    <lineage>
        <taxon>Eukaryota</taxon>
        <taxon>Fungi</taxon>
        <taxon>Dikarya</taxon>
        <taxon>Ascomycota</taxon>
        <taxon>Pezizomycotina</taxon>
        <taxon>Sordariomycetes</taxon>
        <taxon>Sordariomycetidae</taxon>
        <taxon>Sordariales</taxon>
        <taxon>Chaetomiaceae</taxon>
        <taxon>Parathielavia</taxon>
    </lineage>
</organism>
<dbReference type="EMBL" id="MU853224">
    <property type="protein sequence ID" value="KAK4127994.1"/>
    <property type="molecule type" value="Genomic_DNA"/>
</dbReference>
<dbReference type="InterPro" id="IPR052895">
    <property type="entry name" value="HetReg/Transcr_Mod"/>
</dbReference>
<protein>
    <recommendedName>
        <fullName evidence="1">Heterokaryon incompatibility domain-containing protein</fullName>
    </recommendedName>
</protein>
<reference evidence="2" key="1">
    <citation type="journal article" date="2023" name="Mol. Phylogenet. Evol.">
        <title>Genome-scale phylogeny and comparative genomics of the fungal order Sordariales.</title>
        <authorList>
            <person name="Hensen N."/>
            <person name="Bonometti L."/>
            <person name="Westerberg I."/>
            <person name="Brannstrom I.O."/>
            <person name="Guillou S."/>
            <person name="Cros-Aarteil S."/>
            <person name="Calhoun S."/>
            <person name="Haridas S."/>
            <person name="Kuo A."/>
            <person name="Mondo S."/>
            <person name="Pangilinan J."/>
            <person name="Riley R."/>
            <person name="LaButti K."/>
            <person name="Andreopoulos B."/>
            <person name="Lipzen A."/>
            <person name="Chen C."/>
            <person name="Yan M."/>
            <person name="Daum C."/>
            <person name="Ng V."/>
            <person name="Clum A."/>
            <person name="Steindorff A."/>
            <person name="Ohm R.A."/>
            <person name="Martin F."/>
            <person name="Silar P."/>
            <person name="Natvig D.O."/>
            <person name="Lalanne C."/>
            <person name="Gautier V."/>
            <person name="Ament-Velasquez S.L."/>
            <person name="Kruys A."/>
            <person name="Hutchinson M.I."/>
            <person name="Powell A.J."/>
            <person name="Barry K."/>
            <person name="Miller A.N."/>
            <person name="Grigoriev I.V."/>
            <person name="Debuchy R."/>
            <person name="Gladieux P."/>
            <person name="Hiltunen Thoren M."/>
            <person name="Johannesson H."/>
        </authorList>
    </citation>
    <scope>NUCLEOTIDE SEQUENCE</scope>
    <source>
        <strain evidence="2">CBS 731.68</strain>
    </source>
</reference>
<dbReference type="Pfam" id="PF06985">
    <property type="entry name" value="HET"/>
    <property type="match status" value="1"/>
</dbReference>
<evidence type="ECO:0000259" key="1">
    <source>
        <dbReference type="Pfam" id="PF06985"/>
    </source>
</evidence>
<proteinExistence type="predicted"/>
<gene>
    <name evidence="2" type="ORF">N657DRAFT_631690</name>
</gene>
<evidence type="ECO:0000313" key="3">
    <source>
        <dbReference type="Proteomes" id="UP001302602"/>
    </source>
</evidence>
<dbReference type="Proteomes" id="UP001302602">
    <property type="component" value="Unassembled WGS sequence"/>
</dbReference>
<name>A0AAN6U8A9_9PEZI</name>
<dbReference type="RefSeq" id="XP_062651765.1">
    <property type="nucleotide sequence ID" value="XM_062791083.1"/>
</dbReference>
<accession>A0AAN6U8A9</accession>
<comment type="caution">
    <text evidence="2">The sequence shown here is derived from an EMBL/GenBank/DDBJ whole genome shotgun (WGS) entry which is preliminary data.</text>
</comment>